<dbReference type="AlphaFoldDB" id="A0ABC8TPB8"/>
<dbReference type="PANTHER" id="PTHR43100:SF1">
    <property type="entry name" value="GLUTAMATE SYNTHASE [NADPH] SMALL CHAIN"/>
    <property type="match status" value="1"/>
</dbReference>
<dbReference type="Proteomes" id="UP001642360">
    <property type="component" value="Unassembled WGS sequence"/>
</dbReference>
<dbReference type="PRINTS" id="PR00419">
    <property type="entry name" value="ADXRDTASE"/>
</dbReference>
<dbReference type="InterPro" id="IPR051394">
    <property type="entry name" value="Glutamate_Synthase"/>
</dbReference>
<dbReference type="EMBL" id="CAUOFW020005708">
    <property type="protein sequence ID" value="CAK9171307.1"/>
    <property type="molecule type" value="Genomic_DNA"/>
</dbReference>
<comment type="caution">
    <text evidence="1">The sequence shown here is derived from an EMBL/GenBank/DDBJ whole genome shotgun (WGS) entry which is preliminary data.</text>
</comment>
<dbReference type="PANTHER" id="PTHR43100">
    <property type="entry name" value="GLUTAMATE SYNTHASE [NADPH] SMALL CHAIN"/>
    <property type="match status" value="1"/>
</dbReference>
<sequence>MNLLVPPGSRSLKTMLPLMKSIDNKAFEEGWMVPRPPSRRTGKRVAIIGSGPAGLAATDQLNKMGHIVTVIERAD</sequence>
<dbReference type="SUPFAM" id="SSF51905">
    <property type="entry name" value="FAD/NAD(P)-binding domain"/>
    <property type="match status" value="1"/>
</dbReference>
<keyword evidence="2" id="KW-1185">Reference proteome</keyword>
<dbReference type="Gene3D" id="3.50.50.60">
    <property type="entry name" value="FAD/NAD(P)-binding domain"/>
    <property type="match status" value="1"/>
</dbReference>
<accession>A0ABC8TPB8</accession>
<protein>
    <submittedName>
        <fullName evidence="1">Uncharacterized protein</fullName>
    </submittedName>
</protein>
<proteinExistence type="predicted"/>
<evidence type="ECO:0000313" key="2">
    <source>
        <dbReference type="Proteomes" id="UP001642360"/>
    </source>
</evidence>
<organism evidence="1 2">
    <name type="scientific">Ilex paraguariensis</name>
    <name type="common">yerba mate</name>
    <dbReference type="NCBI Taxonomy" id="185542"/>
    <lineage>
        <taxon>Eukaryota</taxon>
        <taxon>Viridiplantae</taxon>
        <taxon>Streptophyta</taxon>
        <taxon>Embryophyta</taxon>
        <taxon>Tracheophyta</taxon>
        <taxon>Spermatophyta</taxon>
        <taxon>Magnoliopsida</taxon>
        <taxon>eudicotyledons</taxon>
        <taxon>Gunneridae</taxon>
        <taxon>Pentapetalae</taxon>
        <taxon>asterids</taxon>
        <taxon>campanulids</taxon>
        <taxon>Aquifoliales</taxon>
        <taxon>Aquifoliaceae</taxon>
        <taxon>Ilex</taxon>
    </lineage>
</organism>
<reference evidence="1 2" key="1">
    <citation type="submission" date="2024-02" db="EMBL/GenBank/DDBJ databases">
        <authorList>
            <person name="Vignale AGUSTIN F."/>
            <person name="Sosa J E."/>
            <person name="Modenutti C."/>
        </authorList>
    </citation>
    <scope>NUCLEOTIDE SEQUENCE [LARGE SCALE GENOMIC DNA]</scope>
</reference>
<gene>
    <name evidence="1" type="ORF">ILEXP_LOCUS40861</name>
</gene>
<dbReference type="Pfam" id="PF13450">
    <property type="entry name" value="NAD_binding_8"/>
    <property type="match status" value="1"/>
</dbReference>
<evidence type="ECO:0000313" key="1">
    <source>
        <dbReference type="EMBL" id="CAK9171307.1"/>
    </source>
</evidence>
<dbReference type="InterPro" id="IPR036188">
    <property type="entry name" value="FAD/NAD-bd_sf"/>
</dbReference>
<name>A0ABC8TPB8_9AQUA</name>